<dbReference type="AlphaFoldDB" id="A0A1I7JP37"/>
<feature type="domain" description="DUF4097" evidence="2">
    <location>
        <begin position="175"/>
        <end position="261"/>
    </location>
</feature>
<dbReference type="STRING" id="388950.GCA_001611675_01980"/>
<organism evidence="3 4">
    <name type="scientific">Pontibacter akesuensis</name>
    <dbReference type="NCBI Taxonomy" id="388950"/>
    <lineage>
        <taxon>Bacteria</taxon>
        <taxon>Pseudomonadati</taxon>
        <taxon>Bacteroidota</taxon>
        <taxon>Cytophagia</taxon>
        <taxon>Cytophagales</taxon>
        <taxon>Hymenobacteraceae</taxon>
        <taxon>Pontibacter</taxon>
    </lineage>
</organism>
<dbReference type="EMBL" id="FPCA01000003">
    <property type="protein sequence ID" value="SFU86929.1"/>
    <property type="molecule type" value="Genomic_DNA"/>
</dbReference>
<gene>
    <name evidence="3" type="ORF">SAMN04487941_3084</name>
</gene>
<evidence type="ECO:0000313" key="3">
    <source>
        <dbReference type="EMBL" id="SFU86929.1"/>
    </source>
</evidence>
<evidence type="ECO:0000313" key="4">
    <source>
        <dbReference type="Proteomes" id="UP000182491"/>
    </source>
</evidence>
<dbReference type="InterPro" id="IPR025164">
    <property type="entry name" value="Toastrack_DUF4097"/>
</dbReference>
<dbReference type="Proteomes" id="UP000182491">
    <property type="component" value="Unassembled WGS sequence"/>
</dbReference>
<accession>A0A1I7JP37</accession>
<keyword evidence="4" id="KW-1185">Reference proteome</keyword>
<evidence type="ECO:0000256" key="1">
    <source>
        <dbReference type="SAM" id="SignalP"/>
    </source>
</evidence>
<sequence>MKKIMLMASVCLMLTGKSMGAVAASPHTSSLAWAHGSETATNEVALQQDDAAAQNKPLTHKVKLANNKDSRVILSMFNSGVQIVGYNGDEVIIEGDGQDAPPERAKGLKPMYNQLEDNTGFGLAVTKENNTIRISKASRQSGNYIIRIPKNAAVVYAETNWTGNDITMADMNGEIELKLNNSNATLTNVTGPVIANTTAGDIVAKFSGLNQSKPTAISSVAGTVDISLPASTKASFKLKTLQGEVYSDFDMNRAGNTKNGLPRVAGGDTIEATTNGGGAEVSLYTITGDMFIRKSK</sequence>
<proteinExistence type="predicted"/>
<dbReference type="Pfam" id="PF13349">
    <property type="entry name" value="DUF4097"/>
    <property type="match status" value="1"/>
</dbReference>
<protein>
    <submittedName>
        <fullName evidence="3">Putative adhesin</fullName>
    </submittedName>
</protein>
<feature type="chain" id="PRO_5010361400" evidence="1">
    <location>
        <begin position="24"/>
        <end position="296"/>
    </location>
</feature>
<keyword evidence="1" id="KW-0732">Signal</keyword>
<evidence type="ECO:0000259" key="2">
    <source>
        <dbReference type="Pfam" id="PF13349"/>
    </source>
</evidence>
<reference evidence="4" key="1">
    <citation type="submission" date="2016-10" db="EMBL/GenBank/DDBJ databases">
        <authorList>
            <person name="Varghese N."/>
        </authorList>
    </citation>
    <scope>NUCLEOTIDE SEQUENCE [LARGE SCALE GENOMIC DNA]</scope>
    <source>
        <strain evidence="4">DSM 18820</strain>
    </source>
</reference>
<name>A0A1I7JP37_9BACT</name>
<dbReference type="RefSeq" id="WP_229802128.1">
    <property type="nucleotide sequence ID" value="NZ_BMXC01000003.1"/>
</dbReference>
<feature type="signal peptide" evidence="1">
    <location>
        <begin position="1"/>
        <end position="23"/>
    </location>
</feature>